<feature type="region of interest" description="Disordered" evidence="1">
    <location>
        <begin position="148"/>
        <end position="169"/>
    </location>
</feature>
<dbReference type="Proteomes" id="UP001281410">
    <property type="component" value="Unassembled WGS sequence"/>
</dbReference>
<accession>A0AAE0EGE5</accession>
<feature type="compositionally biased region" description="Basic and acidic residues" evidence="1">
    <location>
        <begin position="154"/>
        <end position="165"/>
    </location>
</feature>
<evidence type="ECO:0000313" key="3">
    <source>
        <dbReference type="Proteomes" id="UP001281410"/>
    </source>
</evidence>
<proteinExistence type="predicted"/>
<evidence type="ECO:0000256" key="1">
    <source>
        <dbReference type="SAM" id="MobiDB-lite"/>
    </source>
</evidence>
<reference evidence="2" key="1">
    <citation type="journal article" date="2023" name="Plant J.">
        <title>Genome sequences and population genomics provide insights into the demographic history, inbreeding, and mutation load of two 'living fossil' tree species of Dipteronia.</title>
        <authorList>
            <person name="Feng Y."/>
            <person name="Comes H.P."/>
            <person name="Chen J."/>
            <person name="Zhu S."/>
            <person name="Lu R."/>
            <person name="Zhang X."/>
            <person name="Li P."/>
            <person name="Qiu J."/>
            <person name="Olsen K.M."/>
            <person name="Qiu Y."/>
        </authorList>
    </citation>
    <scope>NUCLEOTIDE SEQUENCE</scope>
    <source>
        <strain evidence="2">NBL</strain>
    </source>
</reference>
<comment type="caution">
    <text evidence="2">The sequence shown here is derived from an EMBL/GenBank/DDBJ whole genome shotgun (WGS) entry which is preliminary data.</text>
</comment>
<protein>
    <submittedName>
        <fullName evidence="2">Uncharacterized protein</fullName>
    </submittedName>
</protein>
<evidence type="ECO:0000313" key="2">
    <source>
        <dbReference type="EMBL" id="KAK3227109.1"/>
    </source>
</evidence>
<gene>
    <name evidence="2" type="ORF">Dsin_006971</name>
</gene>
<feature type="region of interest" description="Disordered" evidence="1">
    <location>
        <begin position="184"/>
        <end position="205"/>
    </location>
</feature>
<dbReference type="AlphaFoldDB" id="A0AAE0EGE5"/>
<dbReference type="EMBL" id="JANJYJ010000002">
    <property type="protein sequence ID" value="KAK3227109.1"/>
    <property type="molecule type" value="Genomic_DNA"/>
</dbReference>
<name>A0AAE0EGE5_9ROSI</name>
<organism evidence="2 3">
    <name type="scientific">Dipteronia sinensis</name>
    <dbReference type="NCBI Taxonomy" id="43782"/>
    <lineage>
        <taxon>Eukaryota</taxon>
        <taxon>Viridiplantae</taxon>
        <taxon>Streptophyta</taxon>
        <taxon>Embryophyta</taxon>
        <taxon>Tracheophyta</taxon>
        <taxon>Spermatophyta</taxon>
        <taxon>Magnoliopsida</taxon>
        <taxon>eudicotyledons</taxon>
        <taxon>Gunneridae</taxon>
        <taxon>Pentapetalae</taxon>
        <taxon>rosids</taxon>
        <taxon>malvids</taxon>
        <taxon>Sapindales</taxon>
        <taxon>Sapindaceae</taxon>
        <taxon>Hippocastanoideae</taxon>
        <taxon>Acereae</taxon>
        <taxon>Dipteronia</taxon>
    </lineage>
</organism>
<feature type="compositionally biased region" description="Low complexity" evidence="1">
    <location>
        <begin position="196"/>
        <end position="205"/>
    </location>
</feature>
<keyword evidence="3" id="KW-1185">Reference proteome</keyword>
<sequence length="205" mass="23865">MDEAKEEISKNLKGELGAYKEIWDIINKRWEFQMHRHLHAAAYFMYPQYQYTDNFSIHSEVHTKRRNSLTTTRMHKLVYVMYNKKLKDRHLRRKKLKENEDPLVLDRVPSDDEWMVDEANVNDGRDDDFDFNVVGGDVTTLTNNNVNFGTSSKKRNDPPTKDKGKGLTLIDDEDDELIDHIMDGEADISVGHDSDSSLNLSSDEE</sequence>